<feature type="domain" description="Adaptor protein ClpS core" evidence="3">
    <location>
        <begin position="107"/>
        <end position="169"/>
    </location>
</feature>
<feature type="compositionally biased region" description="Basic and acidic residues" evidence="1">
    <location>
        <begin position="97"/>
        <end position="107"/>
    </location>
</feature>
<dbReference type="InterPro" id="IPR014719">
    <property type="entry name" value="Ribosomal_bL12_C/ClpS-like"/>
</dbReference>
<sequence>MSHSLLNASRRSANITICIIIALLSAASRSLIHRRHGFIVPSSRQLCQKLKMTAEPTPTAELGSPSLEHNKEAVIESSKFRQTIESFKENTSSVSSEESKEQRREETGSWRVMLYNDDIHSFTYVTEALAKVIPQLSREVAHTITVEAHNTGKATVLRTWRDKAEAYCTGTWCRFVQTSS</sequence>
<dbReference type="GO" id="GO:0030163">
    <property type="term" value="P:protein catabolic process"/>
    <property type="evidence" value="ECO:0007669"/>
    <property type="project" value="InterPro"/>
</dbReference>
<keyword evidence="2" id="KW-1133">Transmembrane helix</keyword>
<dbReference type="EMBL" id="JAHBMH010000033">
    <property type="protein sequence ID" value="KAK1937264.1"/>
    <property type="molecule type" value="Genomic_DNA"/>
</dbReference>
<proteinExistence type="predicted"/>
<keyword evidence="5" id="KW-1185">Reference proteome</keyword>
<reference evidence="4" key="1">
    <citation type="journal article" date="2014" name="Nucleic Acids Res.">
        <title>The evolutionary dynamics of variant antigen genes in Babesia reveal a history of genomic innovation underlying host-parasite interaction.</title>
        <authorList>
            <person name="Jackson A.P."/>
            <person name="Otto T.D."/>
            <person name="Darby A."/>
            <person name="Ramaprasad A."/>
            <person name="Xia D."/>
            <person name="Echaide I.E."/>
            <person name="Farber M."/>
            <person name="Gahlot S."/>
            <person name="Gamble J."/>
            <person name="Gupta D."/>
            <person name="Gupta Y."/>
            <person name="Jackson L."/>
            <person name="Malandrin L."/>
            <person name="Malas T.B."/>
            <person name="Moussa E."/>
            <person name="Nair M."/>
            <person name="Reid A.J."/>
            <person name="Sanders M."/>
            <person name="Sharma J."/>
            <person name="Tracey A."/>
            <person name="Quail M.A."/>
            <person name="Weir W."/>
            <person name="Wastling J.M."/>
            <person name="Hall N."/>
            <person name="Willadsen P."/>
            <person name="Lingelbach K."/>
            <person name="Shiels B."/>
            <person name="Tait A."/>
            <person name="Berriman M."/>
            <person name="Allred D.R."/>
            <person name="Pain A."/>
        </authorList>
    </citation>
    <scope>NUCLEOTIDE SEQUENCE</scope>
    <source>
        <strain evidence="4">1802A</strain>
    </source>
</reference>
<evidence type="ECO:0000313" key="5">
    <source>
        <dbReference type="Proteomes" id="UP001195914"/>
    </source>
</evidence>
<gene>
    <name evidence="4" type="ORF">X943_000570</name>
</gene>
<feature type="region of interest" description="Disordered" evidence="1">
    <location>
        <begin position="86"/>
        <end position="107"/>
    </location>
</feature>
<name>A0AAD9GF20_BABDI</name>
<dbReference type="AlphaFoldDB" id="A0AAD9GF20"/>
<evidence type="ECO:0000256" key="2">
    <source>
        <dbReference type="SAM" id="Phobius"/>
    </source>
</evidence>
<dbReference type="InterPro" id="IPR022935">
    <property type="entry name" value="ClpS"/>
</dbReference>
<reference evidence="4" key="2">
    <citation type="submission" date="2021-05" db="EMBL/GenBank/DDBJ databases">
        <authorList>
            <person name="Pain A."/>
        </authorList>
    </citation>
    <scope>NUCLEOTIDE SEQUENCE</scope>
    <source>
        <strain evidence="4">1802A</strain>
    </source>
</reference>
<keyword evidence="2" id="KW-0812">Transmembrane</keyword>
<organism evidence="4 5">
    <name type="scientific">Babesia divergens</name>
    <dbReference type="NCBI Taxonomy" id="32595"/>
    <lineage>
        <taxon>Eukaryota</taxon>
        <taxon>Sar</taxon>
        <taxon>Alveolata</taxon>
        <taxon>Apicomplexa</taxon>
        <taxon>Aconoidasida</taxon>
        <taxon>Piroplasmida</taxon>
        <taxon>Babesiidae</taxon>
        <taxon>Babesia</taxon>
    </lineage>
</organism>
<dbReference type="Gene3D" id="3.30.1390.10">
    <property type="match status" value="1"/>
</dbReference>
<dbReference type="GO" id="GO:0006508">
    <property type="term" value="P:proteolysis"/>
    <property type="evidence" value="ECO:0007669"/>
    <property type="project" value="UniProtKB-KW"/>
</dbReference>
<evidence type="ECO:0000256" key="1">
    <source>
        <dbReference type="SAM" id="MobiDB-lite"/>
    </source>
</evidence>
<feature type="transmembrane region" description="Helical" evidence="2">
    <location>
        <begin position="12"/>
        <end position="32"/>
    </location>
</feature>
<keyword evidence="4" id="KW-0378">Hydrolase</keyword>
<dbReference type="PANTHER" id="PTHR33473">
    <property type="entry name" value="ATP-DEPENDENT CLP PROTEASE ADAPTER PROTEIN CLPS1, CHLOROPLASTIC"/>
    <property type="match status" value="1"/>
</dbReference>
<dbReference type="PANTHER" id="PTHR33473:SF17">
    <property type="entry name" value="ATP-DEPENDENT CLP PROTEASE ADAPTER PROTEIN CLPS1, CHLOROPLASTIC"/>
    <property type="match status" value="1"/>
</dbReference>
<keyword evidence="4" id="KW-0645">Protease</keyword>
<evidence type="ECO:0000259" key="3">
    <source>
        <dbReference type="Pfam" id="PF02617"/>
    </source>
</evidence>
<accession>A0AAD9GF20</accession>
<protein>
    <submittedName>
        <fullName evidence="4">ATP-dependent Clp protease adaptor protein ClpS domain containing protein</fullName>
    </submittedName>
</protein>
<evidence type="ECO:0000313" key="4">
    <source>
        <dbReference type="EMBL" id="KAK1937264.1"/>
    </source>
</evidence>
<comment type="caution">
    <text evidence="4">The sequence shown here is derived from an EMBL/GenBank/DDBJ whole genome shotgun (WGS) entry which is preliminary data.</text>
</comment>
<dbReference type="GO" id="GO:0008233">
    <property type="term" value="F:peptidase activity"/>
    <property type="evidence" value="ECO:0007669"/>
    <property type="project" value="UniProtKB-KW"/>
</dbReference>
<dbReference type="InterPro" id="IPR003769">
    <property type="entry name" value="ClpS_core"/>
</dbReference>
<dbReference type="SUPFAM" id="SSF54736">
    <property type="entry name" value="ClpS-like"/>
    <property type="match status" value="1"/>
</dbReference>
<keyword evidence="2" id="KW-0472">Membrane</keyword>
<dbReference type="Pfam" id="PF02617">
    <property type="entry name" value="ClpS"/>
    <property type="match status" value="1"/>
</dbReference>
<dbReference type="Proteomes" id="UP001195914">
    <property type="component" value="Unassembled WGS sequence"/>
</dbReference>